<dbReference type="FunFam" id="3.30.1130.10:FF:000003">
    <property type="entry name" value="7,8-dihydroneopterin aldolase"/>
    <property type="match status" value="1"/>
</dbReference>
<dbReference type="Pfam" id="PF02152">
    <property type="entry name" value="FolB"/>
    <property type="match status" value="1"/>
</dbReference>
<evidence type="ECO:0000256" key="5">
    <source>
        <dbReference type="ARBA" id="ARBA00023239"/>
    </source>
</evidence>
<dbReference type="Proteomes" id="UP000223596">
    <property type="component" value="Unassembled WGS sequence"/>
</dbReference>
<protein>
    <recommendedName>
        <fullName evidence="6">7,8-dihydroneopterin aldolase</fullName>
        <ecNumber evidence="6">4.1.2.25</ecNumber>
    </recommendedName>
</protein>
<dbReference type="NCBIfam" id="TIGR00526">
    <property type="entry name" value="folB_dom"/>
    <property type="match status" value="1"/>
</dbReference>
<evidence type="ECO:0000256" key="3">
    <source>
        <dbReference type="ARBA" id="ARBA00005708"/>
    </source>
</evidence>
<dbReference type="Gene3D" id="3.30.1130.10">
    <property type="match status" value="1"/>
</dbReference>
<sequence>MAVMDKIVLRDMKFYGYHGVLPEEREKGQNFYIDVEAYLDLRRAGETDELEDTVDYSKIYDIIKYINENNKFRLIETFAHIISREILSTFRQIDRIVVRVRKPEAPIEGEFKWVGVEIERFSNEL</sequence>
<reference evidence="8 9" key="1">
    <citation type="submission" date="2017-09" db="EMBL/GenBank/DDBJ databases">
        <title>Evaluation of Pacific Biosciences Sequencing Technology to Finishing C. thermocellum Genome Sequences.</title>
        <authorList>
            <person name="Brown S."/>
        </authorList>
    </citation>
    <scope>NUCLEOTIDE SEQUENCE [LARGE SCALE GENOMIC DNA]</scope>
    <source>
        <strain evidence="8 9">AD2</strain>
    </source>
</reference>
<accession>A0AB36TBM3</accession>
<dbReference type="InterPro" id="IPR006157">
    <property type="entry name" value="FolB_dom"/>
</dbReference>
<dbReference type="AlphaFoldDB" id="A0AB36TBM3"/>
<dbReference type="InterPro" id="IPR006156">
    <property type="entry name" value="Dihydroneopterin_aldolase"/>
</dbReference>
<comment type="similarity">
    <text evidence="3 6">Belongs to the DHNA family.</text>
</comment>
<name>A0AB36TBM3_ACETH</name>
<feature type="domain" description="Dihydroneopterin aldolase/epimerase" evidence="7">
    <location>
        <begin position="7"/>
        <end position="120"/>
    </location>
</feature>
<gene>
    <name evidence="8" type="ORF">M972_11176</name>
</gene>
<comment type="catalytic activity">
    <reaction evidence="1 6">
        <text>7,8-dihydroneopterin = 6-hydroxymethyl-7,8-dihydropterin + glycolaldehyde</text>
        <dbReference type="Rhea" id="RHEA:10540"/>
        <dbReference type="ChEBI" id="CHEBI:17001"/>
        <dbReference type="ChEBI" id="CHEBI:17071"/>
        <dbReference type="ChEBI" id="CHEBI:44841"/>
        <dbReference type="EC" id="4.1.2.25"/>
    </reaction>
</comment>
<dbReference type="InterPro" id="IPR043133">
    <property type="entry name" value="GTP-CH-I_C/QueF"/>
</dbReference>
<comment type="caution">
    <text evidence="8">The sequence shown here is derived from an EMBL/GenBank/DDBJ whole genome shotgun (WGS) entry which is preliminary data.</text>
</comment>
<dbReference type="EC" id="4.1.2.25" evidence="6"/>
<dbReference type="PANTHER" id="PTHR42844:SF1">
    <property type="entry name" value="DIHYDRONEOPTERIN ALDOLASE 1-RELATED"/>
    <property type="match status" value="1"/>
</dbReference>
<dbReference type="GO" id="GO:0004150">
    <property type="term" value="F:dihydroneopterin aldolase activity"/>
    <property type="evidence" value="ECO:0007669"/>
    <property type="project" value="UniProtKB-UniRule"/>
</dbReference>
<evidence type="ECO:0000256" key="1">
    <source>
        <dbReference type="ARBA" id="ARBA00001353"/>
    </source>
</evidence>
<proteinExistence type="inferred from homology"/>
<dbReference type="GO" id="GO:0005737">
    <property type="term" value="C:cytoplasm"/>
    <property type="evidence" value="ECO:0007669"/>
    <property type="project" value="TreeGrafter"/>
</dbReference>
<comment type="function">
    <text evidence="6">Catalyzes the conversion of 7,8-dihydroneopterin to 6-hydroxymethyl-7,8-dihydropterin.</text>
</comment>
<organism evidence="8 9">
    <name type="scientific">Acetivibrio thermocellus AD2</name>
    <dbReference type="NCBI Taxonomy" id="1138384"/>
    <lineage>
        <taxon>Bacteria</taxon>
        <taxon>Bacillati</taxon>
        <taxon>Bacillota</taxon>
        <taxon>Clostridia</taxon>
        <taxon>Eubacteriales</taxon>
        <taxon>Oscillospiraceae</taxon>
        <taxon>Acetivibrio</taxon>
    </lineage>
</organism>
<dbReference type="GO" id="GO:0046654">
    <property type="term" value="P:tetrahydrofolate biosynthetic process"/>
    <property type="evidence" value="ECO:0007669"/>
    <property type="project" value="UniProtKB-UniRule"/>
</dbReference>
<dbReference type="EMBL" id="PDBW01000001">
    <property type="protein sequence ID" value="PFH01444.1"/>
    <property type="molecule type" value="Genomic_DNA"/>
</dbReference>
<dbReference type="NCBIfam" id="TIGR00525">
    <property type="entry name" value="folB"/>
    <property type="match status" value="1"/>
</dbReference>
<evidence type="ECO:0000259" key="7">
    <source>
        <dbReference type="SMART" id="SM00905"/>
    </source>
</evidence>
<keyword evidence="4 6" id="KW-0289">Folate biosynthesis</keyword>
<keyword evidence="5 6" id="KW-0456">Lyase</keyword>
<comment type="pathway">
    <text evidence="2 6">Cofactor biosynthesis; tetrahydrofolate biosynthesis; 2-amino-4-hydroxy-6-hydroxymethyl-7,8-dihydropteridine diphosphate from 7,8-dihydroneopterin triphosphate: step 3/4.</text>
</comment>
<dbReference type="SUPFAM" id="SSF55620">
    <property type="entry name" value="Tetrahydrobiopterin biosynthesis enzymes-like"/>
    <property type="match status" value="1"/>
</dbReference>
<evidence type="ECO:0000256" key="4">
    <source>
        <dbReference type="ARBA" id="ARBA00022909"/>
    </source>
</evidence>
<evidence type="ECO:0000256" key="2">
    <source>
        <dbReference type="ARBA" id="ARBA00005013"/>
    </source>
</evidence>
<dbReference type="CDD" id="cd00534">
    <property type="entry name" value="DHNA_DHNTPE"/>
    <property type="match status" value="1"/>
</dbReference>
<evidence type="ECO:0000256" key="6">
    <source>
        <dbReference type="RuleBase" id="RU362079"/>
    </source>
</evidence>
<dbReference type="SMART" id="SM00905">
    <property type="entry name" value="FolB"/>
    <property type="match status" value="1"/>
</dbReference>
<evidence type="ECO:0000313" key="8">
    <source>
        <dbReference type="EMBL" id="PFH01444.1"/>
    </source>
</evidence>
<dbReference type="GO" id="GO:0046656">
    <property type="term" value="P:folic acid biosynthetic process"/>
    <property type="evidence" value="ECO:0007669"/>
    <property type="project" value="UniProtKB-UniRule"/>
</dbReference>
<dbReference type="PANTHER" id="PTHR42844">
    <property type="entry name" value="DIHYDRONEOPTERIN ALDOLASE 1-RELATED"/>
    <property type="match status" value="1"/>
</dbReference>
<evidence type="ECO:0000313" key="9">
    <source>
        <dbReference type="Proteomes" id="UP000223596"/>
    </source>
</evidence>